<evidence type="ECO:0000313" key="4">
    <source>
        <dbReference type="EMBL" id="KAH0965697.1"/>
    </source>
</evidence>
<dbReference type="GO" id="GO:0003824">
    <property type="term" value="F:catalytic activity"/>
    <property type="evidence" value="ECO:0007669"/>
    <property type="project" value="InterPro"/>
</dbReference>
<evidence type="ECO:0000256" key="1">
    <source>
        <dbReference type="SAM" id="MobiDB-lite"/>
    </source>
</evidence>
<dbReference type="OrthoDB" id="17255at2759"/>
<evidence type="ECO:0000259" key="3">
    <source>
        <dbReference type="PROSITE" id="PS51340"/>
    </source>
</evidence>
<dbReference type="EMBL" id="JAIZPD010000003">
    <property type="protein sequence ID" value="KAH0965697.1"/>
    <property type="molecule type" value="Genomic_DNA"/>
</dbReference>
<organism evidence="4 5">
    <name type="scientific">Hirsutella rhossiliensis</name>
    <dbReference type="NCBI Taxonomy" id="111463"/>
    <lineage>
        <taxon>Eukaryota</taxon>
        <taxon>Fungi</taxon>
        <taxon>Dikarya</taxon>
        <taxon>Ascomycota</taxon>
        <taxon>Pezizomycotina</taxon>
        <taxon>Sordariomycetes</taxon>
        <taxon>Hypocreomycetidae</taxon>
        <taxon>Hypocreales</taxon>
        <taxon>Ophiocordycipitaceae</taxon>
        <taxon>Hirsutella</taxon>
    </lineage>
</organism>
<proteinExistence type="predicted"/>
<feature type="domain" description="MOSC" evidence="3">
    <location>
        <begin position="265"/>
        <end position="437"/>
    </location>
</feature>
<accession>A0A9P8N6T3</accession>
<comment type="caution">
    <text evidence="4">The sequence shown here is derived from an EMBL/GenBank/DDBJ whole genome shotgun (WGS) entry which is preliminary data.</text>
</comment>
<dbReference type="Pfam" id="PF03473">
    <property type="entry name" value="MOSC"/>
    <property type="match status" value="1"/>
</dbReference>
<protein>
    <submittedName>
        <fullName evidence="4">MOSC domain-containing protein</fullName>
    </submittedName>
</protein>
<dbReference type="Pfam" id="PF03476">
    <property type="entry name" value="MOSC_N"/>
    <property type="match status" value="1"/>
</dbReference>
<dbReference type="InterPro" id="IPR005303">
    <property type="entry name" value="MOCOS_middle"/>
</dbReference>
<dbReference type="RefSeq" id="XP_044723210.1">
    <property type="nucleotide sequence ID" value="XM_044862184.1"/>
</dbReference>
<dbReference type="PANTHER" id="PTHR14237:SF23">
    <property type="entry name" value="MOSC DOMAIN PROTEIN (AFU_ORTHOLOGUE AFUA_7G05900)"/>
    <property type="match status" value="1"/>
</dbReference>
<dbReference type="AlphaFoldDB" id="A0A9P8N6T3"/>
<feature type="region of interest" description="Disordered" evidence="1">
    <location>
        <begin position="49"/>
        <end position="80"/>
    </location>
</feature>
<feature type="transmembrane region" description="Helical" evidence="2">
    <location>
        <begin position="12"/>
        <end position="33"/>
    </location>
</feature>
<evidence type="ECO:0000313" key="5">
    <source>
        <dbReference type="Proteomes" id="UP000824596"/>
    </source>
</evidence>
<evidence type="ECO:0000256" key="2">
    <source>
        <dbReference type="SAM" id="Phobius"/>
    </source>
</evidence>
<sequence length="465" mass="51877">MTWLAGAAHLDWGSVFLVALTLVVFFIPVLILFPPIPVERSDALRQTHTKLGLRGPDSNLATQYSPSAHRPRPDARPPTIQSLHVYPVKSCRGVELSHAKVLPTGLENDRLFAFAQLKPRPLAAETDHEPTWEVLTLRQAPLLANVKVDIWLPDPSKTSRQLGKMEEAFLVLRFPGAAGSGPRRLVQLLAAKLSRGLSAVPEMELMLPLDFPSSDDITARGYKYEAVKIWKDTPCALNMERELPPELARYLGLKHPLGLFRMDPANQRQVFRCAPHKDALGYQPVIDFHDAYPLHMLSLTSIRDLETKIQKDQAIQHLDARRFRGNIIISGAEAYDEDDWKSVQFTQPADGRGNETPPSVFDVSCRTVRCKLPNVDPATGIRHRLEPDHALRKHREIDSGAPKAGCLGMQLCPVFHPSGAPEHLQTVLEVGMQVHVLQRGAHYYVGQGQQQKEPQVPDKKHNGAT</sequence>
<dbReference type="GeneID" id="68352842"/>
<keyword evidence="2" id="KW-0472">Membrane</keyword>
<dbReference type="Proteomes" id="UP000824596">
    <property type="component" value="Unassembled WGS sequence"/>
</dbReference>
<keyword evidence="2" id="KW-1133">Transmembrane helix</keyword>
<reference evidence="4" key="1">
    <citation type="submission" date="2021-09" db="EMBL/GenBank/DDBJ databases">
        <title>A high-quality genome of the endoparasitic fungus Hirsutella rhossiliensis with a comparison of Hirsutella genomes reveals transposable elements contributing to genome size variation.</title>
        <authorList>
            <person name="Lin R."/>
            <person name="Jiao Y."/>
            <person name="Sun X."/>
            <person name="Ling J."/>
            <person name="Xie B."/>
            <person name="Cheng X."/>
        </authorList>
    </citation>
    <scope>NUCLEOTIDE SEQUENCE</scope>
    <source>
        <strain evidence="4">HR02</strain>
    </source>
</reference>
<dbReference type="SUPFAM" id="SSF50800">
    <property type="entry name" value="PK beta-barrel domain-like"/>
    <property type="match status" value="1"/>
</dbReference>
<dbReference type="GO" id="GO:0030170">
    <property type="term" value="F:pyridoxal phosphate binding"/>
    <property type="evidence" value="ECO:0007669"/>
    <property type="project" value="InterPro"/>
</dbReference>
<dbReference type="GO" id="GO:0030151">
    <property type="term" value="F:molybdenum ion binding"/>
    <property type="evidence" value="ECO:0007669"/>
    <property type="project" value="InterPro"/>
</dbReference>
<gene>
    <name evidence="4" type="ORF">HRG_03713</name>
</gene>
<dbReference type="PANTHER" id="PTHR14237">
    <property type="entry name" value="MOLYBDOPTERIN COFACTOR SULFURASE MOSC"/>
    <property type="match status" value="1"/>
</dbReference>
<keyword evidence="2" id="KW-0812">Transmembrane</keyword>
<dbReference type="InterPro" id="IPR011037">
    <property type="entry name" value="Pyrv_Knase-like_insert_dom_sf"/>
</dbReference>
<name>A0A9P8N6T3_9HYPO</name>
<keyword evidence="5" id="KW-1185">Reference proteome</keyword>
<dbReference type="PROSITE" id="PS51340">
    <property type="entry name" value="MOSC"/>
    <property type="match status" value="1"/>
</dbReference>
<dbReference type="InterPro" id="IPR005302">
    <property type="entry name" value="MoCF_Sase_C"/>
</dbReference>